<dbReference type="SUPFAM" id="SSF63817">
    <property type="entry name" value="Sortase"/>
    <property type="match status" value="1"/>
</dbReference>
<dbReference type="InterPro" id="IPR023365">
    <property type="entry name" value="Sortase_dom-sf"/>
</dbReference>
<accession>A0AAU1LKC5</accession>
<protein>
    <submittedName>
        <fullName evidence="3">Class F sortase</fullName>
    </submittedName>
</protein>
<dbReference type="Pfam" id="PF04203">
    <property type="entry name" value="Sortase"/>
    <property type="match status" value="1"/>
</dbReference>
<evidence type="ECO:0000313" key="3">
    <source>
        <dbReference type="EMBL" id="WTQ71661.1"/>
    </source>
</evidence>
<evidence type="ECO:0000256" key="1">
    <source>
        <dbReference type="ARBA" id="ARBA00022801"/>
    </source>
</evidence>
<reference evidence="3" key="1">
    <citation type="submission" date="2022-10" db="EMBL/GenBank/DDBJ databases">
        <title>The complete genomes of actinobacterial strains from the NBC collection.</title>
        <authorList>
            <person name="Joergensen T.S."/>
            <person name="Alvarez Arevalo M."/>
            <person name="Sterndorff E.B."/>
            <person name="Faurdal D."/>
            <person name="Vuksanovic O."/>
            <person name="Mourched A.-S."/>
            <person name="Charusanti P."/>
            <person name="Shaw S."/>
            <person name="Blin K."/>
            <person name="Weber T."/>
        </authorList>
    </citation>
    <scope>NUCLEOTIDE SEQUENCE</scope>
    <source>
        <strain evidence="3">NBC_00148</strain>
    </source>
</reference>
<proteinExistence type="predicted"/>
<name>A0AAU1LKC5_9ACTN</name>
<dbReference type="InterPro" id="IPR005754">
    <property type="entry name" value="Sortase"/>
</dbReference>
<feature type="compositionally biased region" description="Pro residues" evidence="2">
    <location>
        <begin position="127"/>
        <end position="137"/>
    </location>
</feature>
<sequence length="336" mass="33603">MESGRTPSTAPPSFPAVKHLVWALVAGTALVMSGLRDDRPPQPPAAGSAATASAPASAAASAAGTAARVPSAPVPSAAASPADSAPQGPGARQVSGPAGTPLYLSGEPQAPGPPSYLRRPSTTPAPLSRPPYRPAPLAPLWTGPALTIPPAPAPAGPSGSPSAGPAPGRTTAPRPVSSIPAVRPLPPSTPLRLRIPAIKVDAPMMKLALNATGALVPPPDNNPVLAGWYAGGTVPGAVGTAVTTGHVDTSMGPGVFHGLGSVRKGATVDIIRADGHTAVFTVYAVGIYDKADFPDEKVYGPSSRPELRVITCGGPYDKKSGYQDNVVLFAAMTATR</sequence>
<dbReference type="AlphaFoldDB" id="A0AAU1LKC5"/>
<dbReference type="CDD" id="cd05829">
    <property type="entry name" value="Sortase_F"/>
    <property type="match status" value="1"/>
</dbReference>
<feature type="region of interest" description="Disordered" evidence="2">
    <location>
        <begin position="34"/>
        <end position="185"/>
    </location>
</feature>
<dbReference type="InterPro" id="IPR042001">
    <property type="entry name" value="Sortase_F"/>
</dbReference>
<evidence type="ECO:0000256" key="2">
    <source>
        <dbReference type="SAM" id="MobiDB-lite"/>
    </source>
</evidence>
<dbReference type="NCBIfam" id="NF033748">
    <property type="entry name" value="class_F_sortase"/>
    <property type="match status" value="1"/>
</dbReference>
<dbReference type="GO" id="GO:0016787">
    <property type="term" value="F:hydrolase activity"/>
    <property type="evidence" value="ECO:0007669"/>
    <property type="project" value="UniProtKB-KW"/>
</dbReference>
<keyword evidence="1" id="KW-0378">Hydrolase</keyword>
<feature type="compositionally biased region" description="Low complexity" evidence="2">
    <location>
        <begin position="156"/>
        <end position="168"/>
    </location>
</feature>
<organism evidence="3">
    <name type="scientific">Streptomyces sp. NBC_00148</name>
    <dbReference type="NCBI Taxonomy" id="2903626"/>
    <lineage>
        <taxon>Bacteria</taxon>
        <taxon>Bacillati</taxon>
        <taxon>Actinomycetota</taxon>
        <taxon>Actinomycetes</taxon>
        <taxon>Kitasatosporales</taxon>
        <taxon>Streptomycetaceae</taxon>
        <taxon>Streptomyces</taxon>
    </lineage>
</organism>
<feature type="compositionally biased region" description="Low complexity" evidence="2">
    <location>
        <begin position="45"/>
        <end position="91"/>
    </location>
</feature>
<dbReference type="EMBL" id="CP108169">
    <property type="protein sequence ID" value="WTQ71661.1"/>
    <property type="molecule type" value="Genomic_DNA"/>
</dbReference>
<gene>
    <name evidence="3" type="ORF">OG222_00615</name>
</gene>
<dbReference type="Gene3D" id="2.40.260.10">
    <property type="entry name" value="Sortase"/>
    <property type="match status" value="1"/>
</dbReference>